<comment type="caution">
    <text evidence="2">The sequence shown here is derived from an EMBL/GenBank/DDBJ whole genome shotgun (WGS) entry which is preliminary data.</text>
</comment>
<dbReference type="Proteomes" id="UP000663881">
    <property type="component" value="Unassembled WGS sequence"/>
</dbReference>
<name>A0A818NA01_9BILA</name>
<proteinExistence type="predicted"/>
<accession>A0A818NA01</accession>
<feature type="region of interest" description="Disordered" evidence="1">
    <location>
        <begin position="60"/>
        <end position="91"/>
    </location>
</feature>
<dbReference type="AlphaFoldDB" id="A0A818NA01"/>
<evidence type="ECO:0000313" key="3">
    <source>
        <dbReference type="Proteomes" id="UP000663881"/>
    </source>
</evidence>
<evidence type="ECO:0000313" key="2">
    <source>
        <dbReference type="EMBL" id="CAF3601996.1"/>
    </source>
</evidence>
<protein>
    <submittedName>
        <fullName evidence="2">Uncharacterized protein</fullName>
    </submittedName>
</protein>
<sequence length="91" mass="9601">MIYHQPLTIVDKHICCDTATGTNAGFNHAGRQAKIGQTIKLGGTTLYVGNFQAAFKNPTGVGVPPVDDEKRGVPSTDEDGLGALRADEGKF</sequence>
<gene>
    <name evidence="2" type="ORF">OKA104_LOCUS6667</name>
</gene>
<reference evidence="2" key="1">
    <citation type="submission" date="2021-02" db="EMBL/GenBank/DDBJ databases">
        <authorList>
            <person name="Nowell W R."/>
        </authorList>
    </citation>
    <scope>NUCLEOTIDE SEQUENCE</scope>
</reference>
<dbReference type="EMBL" id="CAJOAY010000247">
    <property type="protein sequence ID" value="CAF3601996.1"/>
    <property type="molecule type" value="Genomic_DNA"/>
</dbReference>
<organism evidence="2 3">
    <name type="scientific">Adineta steineri</name>
    <dbReference type="NCBI Taxonomy" id="433720"/>
    <lineage>
        <taxon>Eukaryota</taxon>
        <taxon>Metazoa</taxon>
        <taxon>Spiralia</taxon>
        <taxon>Gnathifera</taxon>
        <taxon>Rotifera</taxon>
        <taxon>Eurotatoria</taxon>
        <taxon>Bdelloidea</taxon>
        <taxon>Adinetida</taxon>
        <taxon>Adinetidae</taxon>
        <taxon>Adineta</taxon>
    </lineage>
</organism>
<evidence type="ECO:0000256" key="1">
    <source>
        <dbReference type="SAM" id="MobiDB-lite"/>
    </source>
</evidence>